<dbReference type="PANTHER" id="PTHR11142:SF5">
    <property type="entry name" value="TRNA PSEUDOURIDINE(38_39) SYNTHASE"/>
    <property type="match status" value="1"/>
</dbReference>
<dbReference type="KEGG" id="nvi:100118430"/>
<dbReference type="PANTHER" id="PTHR11142">
    <property type="entry name" value="PSEUDOURIDYLATE SYNTHASE"/>
    <property type="match status" value="1"/>
</dbReference>
<dbReference type="FunFam" id="3.30.70.580:FF:000007">
    <property type="entry name" value="tRNA pseudouridine synthase"/>
    <property type="match status" value="1"/>
</dbReference>
<dbReference type="GO" id="GO:0031119">
    <property type="term" value="P:tRNA pseudouridine synthesis"/>
    <property type="evidence" value="ECO:0007669"/>
    <property type="project" value="TreeGrafter"/>
</dbReference>
<name>A0A7M7LLP6_NASVI</name>
<dbReference type="GO" id="GO:1990481">
    <property type="term" value="P:mRNA pseudouridine synthesis"/>
    <property type="evidence" value="ECO:0007669"/>
    <property type="project" value="TreeGrafter"/>
</dbReference>
<organism evidence="5 6">
    <name type="scientific">Nasonia vitripennis</name>
    <name type="common">Parasitic wasp</name>
    <dbReference type="NCBI Taxonomy" id="7425"/>
    <lineage>
        <taxon>Eukaryota</taxon>
        <taxon>Metazoa</taxon>
        <taxon>Ecdysozoa</taxon>
        <taxon>Arthropoda</taxon>
        <taxon>Hexapoda</taxon>
        <taxon>Insecta</taxon>
        <taxon>Pterygota</taxon>
        <taxon>Neoptera</taxon>
        <taxon>Endopterygota</taxon>
        <taxon>Hymenoptera</taxon>
        <taxon>Apocrita</taxon>
        <taxon>Proctotrupomorpha</taxon>
        <taxon>Chalcidoidea</taxon>
        <taxon>Pteromalidae</taxon>
        <taxon>Pteromalinae</taxon>
        <taxon>Nasonia</taxon>
    </lineage>
</organism>
<gene>
    <name evidence="5" type="primary">100118430</name>
</gene>
<dbReference type="NCBIfam" id="TIGR00071">
    <property type="entry name" value="hisT_truA"/>
    <property type="match status" value="1"/>
</dbReference>
<dbReference type="InterPro" id="IPR041707">
    <property type="entry name" value="Pus3-like"/>
</dbReference>
<accession>A0A7M7LLP6</accession>
<dbReference type="InterPro" id="IPR001406">
    <property type="entry name" value="PsdUridine_synth_TruA"/>
</dbReference>
<dbReference type="OrthoDB" id="25767at2759"/>
<dbReference type="CDD" id="cd02569">
    <property type="entry name" value="PseudoU_synth_ScPus3"/>
    <property type="match status" value="1"/>
</dbReference>
<feature type="domain" description="Pseudouridine synthase I TruA alpha/beta" evidence="4">
    <location>
        <begin position="210"/>
        <end position="326"/>
    </location>
</feature>
<dbReference type="SUPFAM" id="SSF55120">
    <property type="entry name" value="Pseudouridine synthase"/>
    <property type="match status" value="1"/>
</dbReference>
<dbReference type="InterPro" id="IPR020103">
    <property type="entry name" value="PsdUridine_synth_cat_dom_sf"/>
</dbReference>
<dbReference type="Gene3D" id="3.30.70.580">
    <property type="entry name" value="Pseudouridine synthase I, catalytic domain, N-terminal subdomain"/>
    <property type="match status" value="1"/>
</dbReference>
<dbReference type="InterPro" id="IPR020097">
    <property type="entry name" value="PsdUridine_synth_TruA_a/b_dom"/>
</dbReference>
<reference evidence="5" key="1">
    <citation type="submission" date="2021-01" db="UniProtKB">
        <authorList>
            <consortium name="EnsemblMetazoa"/>
        </authorList>
    </citation>
    <scope>IDENTIFICATION</scope>
</reference>
<evidence type="ECO:0000256" key="1">
    <source>
        <dbReference type="ARBA" id="ARBA00009375"/>
    </source>
</evidence>
<protein>
    <recommendedName>
        <fullName evidence="4">Pseudouridine synthase I TruA alpha/beta domain-containing protein</fullName>
    </recommendedName>
</protein>
<comment type="similarity">
    <text evidence="1">Belongs to the tRNA pseudouridine synthase TruA family.</text>
</comment>
<sequence length="421" mass="49592">MAKVVKKKKILTREELEQLDKTELIDRILQLEAHNLQLKQIIEKRLGTAEKKKEKVSSTNKKFDFAKCHKRHIFLKFYYLGWDYQGFAAQEDTTSTIEYYLFAALTKSCLIESRETSNYHRCGRTDKGVSAFSQVISLDIRSRLEPEKQDNLSDELHYCKMLNRLLPKNIRCFSWSPAHPEMSARFDCKFRSYKYFFPRGNLNIEAMDKAAKLTVGSHDFRNLCKMDVANGVVNFFRNIVNAQVTCIKREDPEKISGYDMCELSIKSNAFLWHQIRCIMGILLLVGREQEKPEVITDLLDVEKCPRKPQYNLGHYIPLNLFYCEYDGTNWYTDKEELQRVIKDLQEEWTYAAIKCSMTRNMLKDLEAFFDDETSHLNQQSDCLLQGVEAKVYKPLMQRDTCESLEDRIEHYTKKRRLEKMS</sequence>
<dbReference type="FunCoup" id="A0A7M7LLP6">
    <property type="interactions" value="2023"/>
</dbReference>
<dbReference type="AlphaFoldDB" id="A0A7M7LLP6"/>
<dbReference type="GO" id="GO:0005634">
    <property type="term" value="C:nucleus"/>
    <property type="evidence" value="ECO:0007669"/>
    <property type="project" value="TreeGrafter"/>
</dbReference>
<proteinExistence type="inferred from homology"/>
<dbReference type="SMR" id="A0A7M7LLP6"/>
<dbReference type="InterPro" id="IPR020095">
    <property type="entry name" value="PsdUridine_synth_TruA_C"/>
</dbReference>
<evidence type="ECO:0000256" key="2">
    <source>
        <dbReference type="ARBA" id="ARBA00022694"/>
    </source>
</evidence>
<evidence type="ECO:0000256" key="3">
    <source>
        <dbReference type="ARBA" id="ARBA00023235"/>
    </source>
</evidence>
<dbReference type="Pfam" id="PF01416">
    <property type="entry name" value="PseudoU_synth_1"/>
    <property type="match status" value="1"/>
</dbReference>
<dbReference type="Gene3D" id="3.30.70.660">
    <property type="entry name" value="Pseudouridine synthase I, catalytic domain, C-terminal subdomain"/>
    <property type="match status" value="1"/>
</dbReference>
<dbReference type="EnsemblMetazoa" id="XM_001602346">
    <property type="protein sequence ID" value="XP_001602396"/>
    <property type="gene ID" value="LOC100118430"/>
</dbReference>
<evidence type="ECO:0000259" key="4">
    <source>
        <dbReference type="Pfam" id="PF01416"/>
    </source>
</evidence>
<keyword evidence="6" id="KW-1185">Reference proteome</keyword>
<evidence type="ECO:0000313" key="6">
    <source>
        <dbReference type="Proteomes" id="UP000002358"/>
    </source>
</evidence>
<dbReference type="Proteomes" id="UP000002358">
    <property type="component" value="Chromosome 1"/>
</dbReference>
<dbReference type="GO" id="GO:0009982">
    <property type="term" value="F:pseudouridine synthase activity"/>
    <property type="evidence" value="ECO:0007669"/>
    <property type="project" value="InterPro"/>
</dbReference>
<keyword evidence="2" id="KW-0819">tRNA processing</keyword>
<evidence type="ECO:0000313" key="5">
    <source>
        <dbReference type="EnsemblMetazoa" id="XP_001602396"/>
    </source>
</evidence>
<dbReference type="InParanoid" id="A0A7M7LLP6"/>
<dbReference type="GO" id="GO:0005737">
    <property type="term" value="C:cytoplasm"/>
    <property type="evidence" value="ECO:0007669"/>
    <property type="project" value="TreeGrafter"/>
</dbReference>
<dbReference type="InterPro" id="IPR020094">
    <property type="entry name" value="TruA/RsuA/RluB/E/F_N"/>
</dbReference>
<dbReference type="GO" id="GO:0003723">
    <property type="term" value="F:RNA binding"/>
    <property type="evidence" value="ECO:0007669"/>
    <property type="project" value="InterPro"/>
</dbReference>
<keyword evidence="3" id="KW-0413">Isomerase</keyword>
<dbReference type="OMA" id="DCKFPEM"/>